<evidence type="ECO:0000256" key="1">
    <source>
        <dbReference type="ARBA" id="ARBA00012417"/>
    </source>
</evidence>
<evidence type="ECO:0000313" key="4">
    <source>
        <dbReference type="EMBL" id="SIS70499.1"/>
    </source>
</evidence>
<dbReference type="GO" id="GO:0008408">
    <property type="term" value="F:3'-5' exonuclease activity"/>
    <property type="evidence" value="ECO:0007669"/>
    <property type="project" value="InterPro"/>
</dbReference>
<evidence type="ECO:0000313" key="5">
    <source>
        <dbReference type="Proteomes" id="UP000185639"/>
    </source>
</evidence>
<dbReference type="AlphaFoldDB" id="A0A1N7L9J9"/>
<comment type="catalytic activity">
    <reaction evidence="3">
        <text>DNA(n) + a 2'-deoxyribonucleoside 5'-triphosphate = DNA(n+1) + diphosphate</text>
        <dbReference type="Rhea" id="RHEA:22508"/>
        <dbReference type="Rhea" id="RHEA-COMP:17339"/>
        <dbReference type="Rhea" id="RHEA-COMP:17340"/>
        <dbReference type="ChEBI" id="CHEBI:33019"/>
        <dbReference type="ChEBI" id="CHEBI:61560"/>
        <dbReference type="ChEBI" id="CHEBI:173112"/>
        <dbReference type="EC" id="2.7.7.7"/>
    </reaction>
</comment>
<keyword evidence="2" id="KW-0808">Transferase</keyword>
<dbReference type="RefSeq" id="WP_076514853.1">
    <property type="nucleotide sequence ID" value="NZ_FTOH01000003.1"/>
</dbReference>
<dbReference type="STRING" id="484498.SAMN05421686_103366"/>
<accession>A0A1N7L9J9</accession>
<keyword evidence="2" id="KW-0548">Nucleotidyltransferase</keyword>
<dbReference type="InterPro" id="IPR050238">
    <property type="entry name" value="DNA_Rep/Repair_Clamp_Loader"/>
</dbReference>
<reference evidence="5" key="1">
    <citation type="submission" date="2017-01" db="EMBL/GenBank/DDBJ databases">
        <authorList>
            <person name="Varghese N."/>
            <person name="Submissions S."/>
        </authorList>
    </citation>
    <scope>NUCLEOTIDE SEQUENCE [LARGE SCALE GENOMIC DNA]</scope>
    <source>
        <strain evidence="5">DSM 24913</strain>
    </source>
</reference>
<dbReference type="EMBL" id="FTOH01000003">
    <property type="protein sequence ID" value="SIS70499.1"/>
    <property type="molecule type" value="Genomic_DNA"/>
</dbReference>
<name>A0A1N7L9J9_9GAMM</name>
<keyword evidence="5" id="KW-1185">Reference proteome</keyword>
<dbReference type="NCBIfam" id="TIGR00678">
    <property type="entry name" value="holB"/>
    <property type="match status" value="1"/>
</dbReference>
<dbReference type="Proteomes" id="UP000185639">
    <property type="component" value="Unassembled WGS sequence"/>
</dbReference>
<dbReference type="PANTHER" id="PTHR11669:SF8">
    <property type="entry name" value="DNA POLYMERASE III SUBUNIT DELTA"/>
    <property type="match status" value="1"/>
</dbReference>
<organism evidence="4 5">
    <name type="scientific">Thalassolituus maritimus</name>
    <dbReference type="NCBI Taxonomy" id="484498"/>
    <lineage>
        <taxon>Bacteria</taxon>
        <taxon>Pseudomonadati</taxon>
        <taxon>Pseudomonadota</taxon>
        <taxon>Gammaproteobacteria</taxon>
        <taxon>Oceanospirillales</taxon>
        <taxon>Oceanospirillaceae</taxon>
        <taxon>Thalassolituus</taxon>
    </lineage>
</organism>
<evidence type="ECO:0000256" key="2">
    <source>
        <dbReference type="ARBA" id="ARBA00022932"/>
    </source>
</evidence>
<sequence length="332" mass="36770">MALYPWQVDAWSSLVRRHRTAGLPHALLITGSAGIGKHELSLNVARWLLCQNPAEESCGQCHSCQLWAAGSHPDFMLCQPEENSKQIRIDNVRKVNELIFQTPQISQCQVVILRPAEVMNVNAANALLKTLEEPPGESFILLETERFGSVLPTIRSRCQRINLALPSYDASRNWLQAQGVGPADADIALARNGGAPVAAMNWLSSGVATVQEKWVSELQQWTTSSLPLDKIASSWSKLEFQTVIQWFYQWSCDVLKAACGADAKHLQFAGPVTELMDAYVVKREMLVTFQKKLQQILGQLMSGASHHNKTLTLETLLLEWQALTEAKAGVTA</sequence>
<dbReference type="EC" id="2.7.7.7" evidence="1"/>
<dbReference type="GO" id="GO:0006261">
    <property type="term" value="P:DNA-templated DNA replication"/>
    <property type="evidence" value="ECO:0007669"/>
    <property type="project" value="TreeGrafter"/>
</dbReference>
<keyword evidence="2" id="KW-0239">DNA-directed DNA polymerase</keyword>
<protein>
    <recommendedName>
        <fullName evidence="1">DNA-directed DNA polymerase</fullName>
        <ecNumber evidence="1">2.7.7.7</ecNumber>
    </recommendedName>
</protein>
<dbReference type="NCBIfam" id="NF004310">
    <property type="entry name" value="PRK05707.1"/>
    <property type="match status" value="1"/>
</dbReference>
<dbReference type="GO" id="GO:0003887">
    <property type="term" value="F:DNA-directed DNA polymerase activity"/>
    <property type="evidence" value="ECO:0007669"/>
    <property type="project" value="UniProtKB-KW"/>
</dbReference>
<dbReference type="InterPro" id="IPR004622">
    <property type="entry name" value="DNA_pol_HolB"/>
</dbReference>
<dbReference type="GO" id="GO:0009360">
    <property type="term" value="C:DNA polymerase III complex"/>
    <property type="evidence" value="ECO:0007669"/>
    <property type="project" value="TreeGrafter"/>
</dbReference>
<dbReference type="Gene3D" id="3.40.50.300">
    <property type="entry name" value="P-loop containing nucleotide triphosphate hydrolases"/>
    <property type="match status" value="1"/>
</dbReference>
<dbReference type="Pfam" id="PF13177">
    <property type="entry name" value="DNA_pol3_delta2"/>
    <property type="match status" value="1"/>
</dbReference>
<gene>
    <name evidence="4" type="ORF">SAMN05421686_103366</name>
</gene>
<dbReference type="InterPro" id="IPR027417">
    <property type="entry name" value="P-loop_NTPase"/>
</dbReference>
<dbReference type="SUPFAM" id="SSF52540">
    <property type="entry name" value="P-loop containing nucleoside triphosphate hydrolases"/>
    <property type="match status" value="1"/>
</dbReference>
<dbReference type="OrthoDB" id="9811073at2"/>
<dbReference type="PANTHER" id="PTHR11669">
    <property type="entry name" value="REPLICATION FACTOR C / DNA POLYMERASE III GAMMA-TAU SUBUNIT"/>
    <property type="match status" value="1"/>
</dbReference>
<evidence type="ECO:0000256" key="3">
    <source>
        <dbReference type="ARBA" id="ARBA00049244"/>
    </source>
</evidence>
<proteinExistence type="predicted"/>